<keyword evidence="1" id="KW-1133">Transmembrane helix</keyword>
<dbReference type="RefSeq" id="WP_061521518.1">
    <property type="nucleotide sequence ID" value="NZ_LSBA01000012.1"/>
</dbReference>
<evidence type="ECO:0008006" key="4">
    <source>
        <dbReference type="Google" id="ProtNLM"/>
    </source>
</evidence>
<evidence type="ECO:0000256" key="1">
    <source>
        <dbReference type="SAM" id="Phobius"/>
    </source>
</evidence>
<feature type="transmembrane region" description="Helical" evidence="1">
    <location>
        <begin position="125"/>
        <end position="144"/>
    </location>
</feature>
<feature type="transmembrane region" description="Helical" evidence="1">
    <location>
        <begin position="99"/>
        <end position="119"/>
    </location>
</feature>
<keyword evidence="1" id="KW-0472">Membrane</keyword>
<accession>A0A150F7M4</accession>
<dbReference type="AlphaFoldDB" id="A0A150F7M4"/>
<reference evidence="3" key="1">
    <citation type="submission" date="2016-02" db="EMBL/GenBank/DDBJ databases">
        <authorList>
            <person name="Dunlap C."/>
        </authorList>
    </citation>
    <scope>NUCLEOTIDE SEQUENCE [LARGE SCALE GENOMIC DNA]</scope>
    <source>
        <strain evidence="3">NRRL B-41092</strain>
    </source>
</reference>
<name>A0A150F7M4_9BACI</name>
<dbReference type="Proteomes" id="UP000075430">
    <property type="component" value="Unassembled WGS sequence"/>
</dbReference>
<protein>
    <recommendedName>
        <fullName evidence="4">Lipoprotein</fullName>
    </recommendedName>
</protein>
<evidence type="ECO:0000313" key="2">
    <source>
        <dbReference type="EMBL" id="KXZ20523.1"/>
    </source>
</evidence>
<evidence type="ECO:0000313" key="3">
    <source>
        <dbReference type="Proteomes" id="UP000075430"/>
    </source>
</evidence>
<dbReference type="EMBL" id="LSBA01000012">
    <property type="protein sequence ID" value="KXZ20523.1"/>
    <property type="molecule type" value="Genomic_DNA"/>
</dbReference>
<dbReference type="OrthoDB" id="2988123at2"/>
<gene>
    <name evidence="2" type="ORF">AXI58_00675</name>
</gene>
<keyword evidence="1" id="KW-0812">Transmembrane</keyword>
<dbReference type="PROSITE" id="PS51257">
    <property type="entry name" value="PROKAR_LIPOPROTEIN"/>
    <property type="match status" value="1"/>
</dbReference>
<sequence>MKLRTLLHILLFGLACWTFTKLFETSEQIVRSLKENTSELQIEFNIIPILLFVFVLVIYTYLEKKRGSGKQSLLLMPDEFKEQDEREQMITAKACRTSYIVLYFAMPCAALLFIFYPFIQVSIPYFPIVIIFVLIIVQHLAYMFSFRKNR</sequence>
<organism evidence="2 3">
    <name type="scientific">Bacillus nakamurai</name>
    <dbReference type="NCBI Taxonomy" id="1793963"/>
    <lineage>
        <taxon>Bacteria</taxon>
        <taxon>Bacillati</taxon>
        <taxon>Bacillota</taxon>
        <taxon>Bacilli</taxon>
        <taxon>Bacillales</taxon>
        <taxon>Bacillaceae</taxon>
        <taxon>Bacillus</taxon>
    </lineage>
</organism>
<feature type="transmembrane region" description="Helical" evidence="1">
    <location>
        <begin position="44"/>
        <end position="62"/>
    </location>
</feature>
<comment type="caution">
    <text evidence="2">The sequence shown here is derived from an EMBL/GenBank/DDBJ whole genome shotgun (WGS) entry which is preliminary data.</text>
</comment>
<keyword evidence="3" id="KW-1185">Reference proteome</keyword>
<proteinExistence type="predicted"/>